<dbReference type="PANTHER" id="PTHR13128">
    <property type="entry name" value="VACUOLAR PROTEIN-SORTING-ASSOCIATED PROTEIN 36"/>
    <property type="match status" value="1"/>
</dbReference>
<evidence type="ECO:0000259" key="4">
    <source>
        <dbReference type="PROSITE" id="PS51495"/>
    </source>
</evidence>
<dbReference type="InterPro" id="IPR037855">
    <property type="entry name" value="Vps36"/>
</dbReference>
<dbReference type="GO" id="GO:0043130">
    <property type="term" value="F:ubiquitin binding"/>
    <property type="evidence" value="ECO:0007669"/>
    <property type="project" value="UniProtKB-UniRule"/>
</dbReference>
<comment type="subcellular location">
    <subcellularLocation>
        <location evidence="3">Cytoplasm</location>
    </subcellularLocation>
    <subcellularLocation>
        <location evidence="3">Endosome</location>
    </subcellularLocation>
</comment>
<name>A0A913WQD1_EXADI</name>
<proteinExistence type="inferred from homology"/>
<dbReference type="EnsemblMetazoa" id="XM_021036852.1">
    <property type="protein sequence ID" value="XP_020892511.1"/>
    <property type="gene ID" value="LOC110231799"/>
</dbReference>
<keyword evidence="3" id="KW-0967">Endosome</keyword>
<feature type="domain" description="GLUE N-terminal" evidence="4">
    <location>
        <begin position="4"/>
        <end position="141"/>
    </location>
</feature>
<evidence type="ECO:0000256" key="3">
    <source>
        <dbReference type="RuleBase" id="RU367095"/>
    </source>
</evidence>
<comment type="similarity">
    <text evidence="3">Belongs to the VPS36 family.</text>
</comment>
<accession>A0A913WQD1</accession>
<dbReference type="RefSeq" id="XP_020892511.1">
    <property type="nucleotide sequence ID" value="XM_021036852.1"/>
</dbReference>
<comment type="subunit">
    <text evidence="3">Component of the endosomal sorting complex required for transport II (ESCRT-II).</text>
</comment>
<reference evidence="5" key="1">
    <citation type="submission" date="2022-11" db="UniProtKB">
        <authorList>
            <consortium name="EnsemblMetazoa"/>
        </authorList>
    </citation>
    <scope>IDENTIFICATION</scope>
</reference>
<keyword evidence="6" id="KW-1185">Reference proteome</keyword>
<comment type="function">
    <text evidence="3">Component of the ESCRT-II complex (endosomal sorting complex required for transport II), which is required for multivesicular body (MVB) formation and sorting of endosomal cargo proteins into MVBs.</text>
</comment>
<dbReference type="GO" id="GO:0032266">
    <property type="term" value="F:phosphatidylinositol-3-phosphate binding"/>
    <property type="evidence" value="ECO:0007669"/>
    <property type="project" value="UniProtKB-UniRule"/>
</dbReference>
<dbReference type="Gene3D" id="2.30.29.30">
    <property type="entry name" value="Pleckstrin-homology domain (PH domain)/Phosphotyrosine-binding domain (PTB)"/>
    <property type="match status" value="1"/>
</dbReference>
<protein>
    <recommendedName>
        <fullName evidence="1 3">Vacuolar protein-sorting-associated protein 36</fullName>
    </recommendedName>
    <alternativeName>
        <fullName evidence="2 3">ESCRT-II complex subunit VPS36</fullName>
    </alternativeName>
</protein>
<evidence type="ECO:0000313" key="5">
    <source>
        <dbReference type="EnsemblMetazoa" id="XP_020892511.1"/>
    </source>
</evidence>
<keyword evidence="3" id="KW-0813">Transport</keyword>
<dbReference type="GO" id="GO:0043328">
    <property type="term" value="P:protein transport to vacuole involved in ubiquitin-dependent protein catabolic process via the multivesicular body sorting pathway"/>
    <property type="evidence" value="ECO:0007669"/>
    <property type="project" value="UniProtKB-UniRule"/>
</dbReference>
<organism evidence="5 6">
    <name type="scientific">Exaiptasia diaphana</name>
    <name type="common">Tropical sea anemone</name>
    <name type="synonym">Aiptasia pulchella</name>
    <dbReference type="NCBI Taxonomy" id="2652724"/>
    <lineage>
        <taxon>Eukaryota</taxon>
        <taxon>Metazoa</taxon>
        <taxon>Cnidaria</taxon>
        <taxon>Anthozoa</taxon>
        <taxon>Hexacorallia</taxon>
        <taxon>Actiniaria</taxon>
        <taxon>Aiptasiidae</taxon>
        <taxon>Exaiptasia</taxon>
    </lineage>
</organism>
<dbReference type="GeneID" id="110231799"/>
<keyword evidence="3" id="KW-0963">Cytoplasm</keyword>
<dbReference type="GO" id="GO:0031902">
    <property type="term" value="C:late endosome membrane"/>
    <property type="evidence" value="ECO:0007669"/>
    <property type="project" value="UniProtKB-UniRule"/>
</dbReference>
<dbReference type="InterPro" id="IPR021648">
    <property type="entry name" value="GLUE_dom"/>
</dbReference>
<dbReference type="PROSITE" id="PS51495">
    <property type="entry name" value="GLUE"/>
    <property type="match status" value="1"/>
</dbReference>
<evidence type="ECO:0000256" key="1">
    <source>
        <dbReference type="ARBA" id="ARBA00017953"/>
    </source>
</evidence>
<sequence>MDRFSWCSGSNLSVFPGETGVHQQEGVRIYDGENKTTFENGLLKLTTHRILWDDVNQQDRAIDLPLSLVTRIEEQGAGFMSSAKISVYLHPPPSNKEPGPSVSSPFTFIRFSFKSGGQSEFYGKLKEQLNKKAWLQSSAIPGKAPVKGRQ</sequence>
<dbReference type="InterPro" id="IPR011993">
    <property type="entry name" value="PH-like_dom_sf"/>
</dbReference>
<keyword evidence="3" id="KW-0653">Protein transport</keyword>
<dbReference type="AlphaFoldDB" id="A0A913WQD1"/>
<dbReference type="PANTHER" id="PTHR13128:SF12">
    <property type="entry name" value="VACUOLAR PROTEIN-SORTING-ASSOCIATED PROTEIN 36"/>
    <property type="match status" value="1"/>
</dbReference>
<dbReference type="Pfam" id="PF11605">
    <property type="entry name" value="Vps36_ESCRT-II"/>
    <property type="match status" value="1"/>
</dbReference>
<dbReference type="Proteomes" id="UP000887567">
    <property type="component" value="Unplaced"/>
</dbReference>
<dbReference type="OMA" id="THRILWD"/>
<evidence type="ECO:0000256" key="2">
    <source>
        <dbReference type="ARBA" id="ARBA00030114"/>
    </source>
</evidence>
<dbReference type="GO" id="GO:0000814">
    <property type="term" value="C:ESCRT II complex"/>
    <property type="evidence" value="ECO:0007669"/>
    <property type="project" value="UniProtKB-UniRule"/>
</dbReference>
<dbReference type="SUPFAM" id="SSF50729">
    <property type="entry name" value="PH domain-like"/>
    <property type="match status" value="1"/>
</dbReference>
<dbReference type="OrthoDB" id="271448at2759"/>
<dbReference type="KEGG" id="epa:110231799"/>
<evidence type="ECO:0000313" key="6">
    <source>
        <dbReference type="Proteomes" id="UP000887567"/>
    </source>
</evidence>